<dbReference type="CDD" id="cd00085">
    <property type="entry name" value="HNHc"/>
    <property type="match status" value="1"/>
</dbReference>
<keyword evidence="2" id="KW-0378">Hydrolase</keyword>
<evidence type="ECO:0000313" key="2">
    <source>
        <dbReference type="EMBL" id="RZD18557.1"/>
    </source>
</evidence>
<protein>
    <submittedName>
        <fullName evidence="2">HNH endonuclease</fullName>
    </submittedName>
</protein>
<dbReference type="InterPro" id="IPR003615">
    <property type="entry name" value="HNH_nuc"/>
</dbReference>
<name>A0A519BMR0_9DELT</name>
<organism evidence="2 3">
    <name type="scientific">Candidatus Acididesulfobacter diazotrophicus</name>
    <dbReference type="NCBI Taxonomy" id="2597226"/>
    <lineage>
        <taxon>Bacteria</taxon>
        <taxon>Deltaproteobacteria</taxon>
        <taxon>Candidatus Acidulodesulfobacterales</taxon>
        <taxon>Candidatus Acididesulfobacter</taxon>
    </lineage>
</organism>
<dbReference type="GO" id="GO:0004519">
    <property type="term" value="F:endonuclease activity"/>
    <property type="evidence" value="ECO:0007669"/>
    <property type="project" value="UniProtKB-KW"/>
</dbReference>
<feature type="domain" description="HNH nuclease" evidence="1">
    <location>
        <begin position="320"/>
        <end position="377"/>
    </location>
</feature>
<reference evidence="2 3" key="1">
    <citation type="journal article" date="2019" name="ISME J.">
        <title>Insights into ecological role of a new deltaproteobacterial order Candidatus Acidulodesulfobacterales by metagenomics and metatranscriptomics.</title>
        <authorList>
            <person name="Tan S."/>
            <person name="Liu J."/>
            <person name="Fang Y."/>
            <person name="Hedlund B.P."/>
            <person name="Lian Z.H."/>
            <person name="Huang L.Y."/>
            <person name="Li J.T."/>
            <person name="Huang L.N."/>
            <person name="Li W.J."/>
            <person name="Jiang H.C."/>
            <person name="Dong H.L."/>
            <person name="Shu W.S."/>
        </authorList>
    </citation>
    <scope>NUCLEOTIDE SEQUENCE [LARGE SCALE GENOMIC DNA]</scope>
    <source>
        <strain evidence="2">AP1</strain>
    </source>
</reference>
<dbReference type="EMBL" id="SGBB01000007">
    <property type="protein sequence ID" value="RZD18557.1"/>
    <property type="molecule type" value="Genomic_DNA"/>
</dbReference>
<keyword evidence="2" id="KW-0255">Endonuclease</keyword>
<dbReference type="AlphaFoldDB" id="A0A519BMR0"/>
<comment type="caution">
    <text evidence="2">The sequence shown here is derived from an EMBL/GenBank/DDBJ whole genome shotgun (WGS) entry which is preliminary data.</text>
</comment>
<dbReference type="SMART" id="SM00507">
    <property type="entry name" value="HNHc"/>
    <property type="match status" value="1"/>
</dbReference>
<accession>A0A519BMR0</accession>
<gene>
    <name evidence="2" type="ORF">EVG15_05010</name>
</gene>
<keyword evidence="2" id="KW-0540">Nuclease</keyword>
<evidence type="ECO:0000313" key="3">
    <source>
        <dbReference type="Proteomes" id="UP000319296"/>
    </source>
</evidence>
<proteinExistence type="predicted"/>
<dbReference type="Proteomes" id="UP000319296">
    <property type="component" value="Unassembled WGS sequence"/>
</dbReference>
<sequence length="509" mass="58968">MDLNVKVLEKSNNLNLKNLNNGKNNDIKSNLNISEKDIGELSDKIVGFENLTDKIKAIKTFNDEKIRSSKIIEAEGEIKDLCNSGFIIKNDNDFLCKTYGAIDNKTIESMKSMKNITSENSITEIQGIKFHEMTKYGRDIAVKNILISQKKLNDINNKKLTDNYSINDEFKLSDFTLKNYFELKEKGIKINIQKTVPGEITIISKQNNNETNGNIINSNNNNYIAFNNNFNEIKNNIKLQLNDTAKIVKYDLKEKPSVYIWKNKSDYIENIISRTLPDSSKPLLGALNYYKNYIDGFKNIKISIENKKIMELESHFNWDKVRDYIKKRDFKDEKLNYTKNIISKKESSVQIHHINQLQDGGTDNVSNYIALQEEHHKLIDSCDIFIDKNLSQYREFNFEKNIKSNNSNFKHNITNENEIKNLLDTIGKLSTSEKILLNEIKTTVESNSSCRLTIAINKEESLKLKFTDYKTNEDLRIYLLTNLDEEEKIIAFAGLNNFIKELTTYNKII</sequence>
<evidence type="ECO:0000259" key="1">
    <source>
        <dbReference type="SMART" id="SM00507"/>
    </source>
</evidence>